<proteinExistence type="predicted"/>
<dbReference type="AlphaFoldDB" id="A0A0F9BYR0"/>
<accession>A0A0F9BYR0</accession>
<dbReference type="EMBL" id="LAZR01038616">
    <property type="protein sequence ID" value="KKL19087.1"/>
    <property type="molecule type" value="Genomic_DNA"/>
</dbReference>
<name>A0A0F9BYR0_9ZZZZ</name>
<sequence>CIIKRTLRRMACPVGDVKEQAGFFVANPWACTRSIMHTLELSAKAWERNDHRRENLHASHVEALMGLIGVRLTWPGLYPTYVLTFDKPDGVPPDLWAREHCSLSGLWMTLKAVRKVIGGAQ</sequence>
<feature type="non-terminal residue" evidence="1">
    <location>
        <position position="1"/>
    </location>
</feature>
<evidence type="ECO:0000313" key="1">
    <source>
        <dbReference type="EMBL" id="KKL19087.1"/>
    </source>
</evidence>
<reference evidence="1" key="1">
    <citation type="journal article" date="2015" name="Nature">
        <title>Complex archaea that bridge the gap between prokaryotes and eukaryotes.</title>
        <authorList>
            <person name="Spang A."/>
            <person name="Saw J.H."/>
            <person name="Jorgensen S.L."/>
            <person name="Zaremba-Niedzwiedzka K."/>
            <person name="Martijn J."/>
            <person name="Lind A.E."/>
            <person name="van Eijk R."/>
            <person name="Schleper C."/>
            <person name="Guy L."/>
            <person name="Ettema T.J."/>
        </authorList>
    </citation>
    <scope>NUCLEOTIDE SEQUENCE</scope>
</reference>
<comment type="caution">
    <text evidence="1">The sequence shown here is derived from an EMBL/GenBank/DDBJ whole genome shotgun (WGS) entry which is preliminary data.</text>
</comment>
<gene>
    <name evidence="1" type="ORF">LCGC14_2469040</name>
</gene>
<protein>
    <submittedName>
        <fullName evidence="1">Uncharacterized protein</fullName>
    </submittedName>
</protein>
<organism evidence="1">
    <name type="scientific">marine sediment metagenome</name>
    <dbReference type="NCBI Taxonomy" id="412755"/>
    <lineage>
        <taxon>unclassified sequences</taxon>
        <taxon>metagenomes</taxon>
        <taxon>ecological metagenomes</taxon>
    </lineage>
</organism>